<gene>
    <name evidence="2" type="ORF">ERS852491_02500</name>
</gene>
<dbReference type="RefSeq" id="WP_050640608.1">
    <property type="nucleotide sequence ID" value="NZ_CABKUE010000008.1"/>
</dbReference>
<dbReference type="InterPro" id="IPR010982">
    <property type="entry name" value="Lambda_DNA-bd_dom_sf"/>
</dbReference>
<protein>
    <recommendedName>
        <fullName evidence="1">HTH cro/C1-type domain-containing protein</fullName>
    </recommendedName>
</protein>
<dbReference type="STRING" id="39482.ERS852491_02500"/>
<reference evidence="2 3" key="1">
    <citation type="submission" date="2015-09" db="EMBL/GenBank/DDBJ databases">
        <authorList>
            <consortium name="Pathogen Informatics"/>
        </authorList>
    </citation>
    <scope>NUCLEOTIDE SEQUENCE [LARGE SCALE GENOMIC DNA]</scope>
    <source>
        <strain evidence="2 3">2789STDY5834876</strain>
    </source>
</reference>
<evidence type="ECO:0000313" key="2">
    <source>
        <dbReference type="EMBL" id="CUO53661.1"/>
    </source>
</evidence>
<dbReference type="Proteomes" id="UP000095544">
    <property type="component" value="Unassembled WGS sequence"/>
</dbReference>
<dbReference type="OrthoDB" id="2064808at2"/>
<proteinExistence type="predicted"/>
<sequence>MAEKKEYSQALVRVGELLSGKRKGLGEQYRNRENFIDLRSEELFGGEPWISPRHLANVELGKNWISIEKLIVLANALEENPVELFEEILDAYLGKES</sequence>
<evidence type="ECO:0000313" key="3">
    <source>
        <dbReference type="Proteomes" id="UP000095544"/>
    </source>
</evidence>
<organism evidence="2 3">
    <name type="scientific">Faecalicatena contorta</name>
    <dbReference type="NCBI Taxonomy" id="39482"/>
    <lineage>
        <taxon>Bacteria</taxon>
        <taxon>Bacillati</taxon>
        <taxon>Bacillota</taxon>
        <taxon>Clostridia</taxon>
        <taxon>Lachnospirales</taxon>
        <taxon>Lachnospiraceae</taxon>
        <taxon>Faecalicatena</taxon>
    </lineage>
</organism>
<accession>A0A174FVA6</accession>
<dbReference type="Gene3D" id="1.10.260.40">
    <property type="entry name" value="lambda repressor-like DNA-binding domains"/>
    <property type="match status" value="1"/>
</dbReference>
<dbReference type="AlphaFoldDB" id="A0A174FVA6"/>
<dbReference type="GO" id="GO:0003677">
    <property type="term" value="F:DNA binding"/>
    <property type="evidence" value="ECO:0007669"/>
    <property type="project" value="InterPro"/>
</dbReference>
<name>A0A174FVA6_9FIRM</name>
<dbReference type="InterPro" id="IPR001387">
    <property type="entry name" value="Cro/C1-type_HTH"/>
</dbReference>
<dbReference type="EMBL" id="CYZU01000022">
    <property type="protein sequence ID" value="CUO53661.1"/>
    <property type="molecule type" value="Genomic_DNA"/>
</dbReference>
<dbReference type="PROSITE" id="PS50943">
    <property type="entry name" value="HTH_CROC1"/>
    <property type="match status" value="1"/>
</dbReference>
<feature type="domain" description="HTH cro/C1-type" evidence="1">
    <location>
        <begin position="50"/>
        <end position="84"/>
    </location>
</feature>
<evidence type="ECO:0000259" key="1">
    <source>
        <dbReference type="PROSITE" id="PS50943"/>
    </source>
</evidence>